<gene>
    <name evidence="3" type="ORF">NDI56_17220</name>
</gene>
<dbReference type="Gene3D" id="3.90.1300.10">
    <property type="entry name" value="Amidase signature (AS) domain"/>
    <property type="match status" value="1"/>
</dbReference>
<reference evidence="3 4" key="1">
    <citation type="submission" date="2022-06" db="EMBL/GenBank/DDBJ databases">
        <title>Haloarcula sp. a new haloarchaeum isolate from saline soil.</title>
        <authorList>
            <person name="Strakova D."/>
            <person name="Galisteo C."/>
            <person name="Sanchez-Porro C."/>
            <person name="Ventosa A."/>
        </authorList>
    </citation>
    <scope>NUCLEOTIDE SEQUENCE [LARGE SCALE GENOMIC DNA]</scope>
    <source>
        <strain evidence="3 4">S1CR25-12</strain>
    </source>
</reference>
<dbReference type="GO" id="GO:0004040">
    <property type="term" value="F:amidase activity"/>
    <property type="evidence" value="ECO:0007669"/>
    <property type="project" value="UniProtKB-EC"/>
</dbReference>
<comment type="caution">
    <text evidence="3">The sequence shown here is derived from an EMBL/GenBank/DDBJ whole genome shotgun (WGS) entry which is preliminary data.</text>
</comment>
<dbReference type="EMBL" id="JAMQON010000005">
    <property type="protein sequence ID" value="MDS0261143.1"/>
    <property type="molecule type" value="Genomic_DNA"/>
</dbReference>
<protein>
    <submittedName>
        <fullName evidence="3">Amidase</fullName>
        <ecNumber evidence="3">3.5.1.4</ecNumber>
    </submittedName>
</protein>
<dbReference type="InterPro" id="IPR036928">
    <property type="entry name" value="AS_sf"/>
</dbReference>
<dbReference type="Pfam" id="PF01425">
    <property type="entry name" value="Amidase"/>
    <property type="match status" value="1"/>
</dbReference>
<feature type="domain" description="Amidase" evidence="2">
    <location>
        <begin position="81"/>
        <end position="488"/>
    </location>
</feature>
<dbReference type="PANTHER" id="PTHR11895">
    <property type="entry name" value="TRANSAMIDASE"/>
    <property type="match status" value="1"/>
</dbReference>
<evidence type="ECO:0000313" key="4">
    <source>
        <dbReference type="Proteomes" id="UP001259659"/>
    </source>
</evidence>
<dbReference type="EC" id="3.5.1.4" evidence="3"/>
<name>A0ABU2FFW0_9EURY</name>
<dbReference type="Proteomes" id="UP001259659">
    <property type="component" value="Unassembled WGS sequence"/>
</dbReference>
<keyword evidence="3" id="KW-0378">Hydrolase</keyword>
<evidence type="ECO:0000259" key="2">
    <source>
        <dbReference type="Pfam" id="PF01425"/>
    </source>
</evidence>
<dbReference type="SUPFAM" id="SSF75304">
    <property type="entry name" value="Amidase signature (AS) enzymes"/>
    <property type="match status" value="1"/>
</dbReference>
<dbReference type="InterPro" id="IPR000120">
    <property type="entry name" value="Amidase"/>
</dbReference>
<sequence length="501" mass="53115">MRKPSVDEVAALADELSITLNDEEADAYTQVVRETLDVFSEVESRPTPRHPPREYSYRGRTPGYQPTASEDPHNAWITRCRVEGAETGPLTGMTVGLKDNVSLAGIELTNGSRVMEGYVPACDATIVTRLLEAGATITGKTNLWSFSSGAPEFGHVRNPRNPEYSVGHSSSGSTAAVAAGEVDIGIGSDQGGSVRMPASFAGVVGLKPTYGLIPYTGIFGADPSLDHVGPLTRSVEEAALVTEVLAGRDGLDPRQPRDLSVRNYVEALQSEVSELTVAVLSEGFDAGGGESDVTAAVADAVETLADCGVEIQEVSVPMHDRAGELSVVVALYGMGQLFRQHGLSPGFDGWYDTGAIDYVSRALAARSSDLPATVTHAILVSEFLRRNYGGSLYAKAKNLTLQLRAAYDDALADADALVMPTVPMKPPAFGSSMDLEKMRRTGPGFAETVNTEPFNLSHHPALSVPCATVDDVPVGAMFVASHFDEPTLFALGAALERQTEQ</sequence>
<evidence type="ECO:0000256" key="1">
    <source>
        <dbReference type="SAM" id="MobiDB-lite"/>
    </source>
</evidence>
<dbReference type="InterPro" id="IPR023631">
    <property type="entry name" value="Amidase_dom"/>
</dbReference>
<proteinExistence type="predicted"/>
<feature type="region of interest" description="Disordered" evidence="1">
    <location>
        <begin position="42"/>
        <end position="71"/>
    </location>
</feature>
<keyword evidence="4" id="KW-1185">Reference proteome</keyword>
<evidence type="ECO:0000313" key="3">
    <source>
        <dbReference type="EMBL" id="MDS0261143.1"/>
    </source>
</evidence>
<organism evidence="3 4">
    <name type="scientific">Haloarcula saliterrae</name>
    <dbReference type="NCBI Taxonomy" id="2950534"/>
    <lineage>
        <taxon>Archaea</taxon>
        <taxon>Methanobacteriati</taxon>
        <taxon>Methanobacteriota</taxon>
        <taxon>Stenosarchaea group</taxon>
        <taxon>Halobacteria</taxon>
        <taxon>Halobacteriales</taxon>
        <taxon>Haloarculaceae</taxon>
        <taxon>Haloarcula</taxon>
    </lineage>
</organism>
<dbReference type="RefSeq" id="WP_310920946.1">
    <property type="nucleotide sequence ID" value="NZ_JAMQON010000005.1"/>
</dbReference>
<accession>A0ABU2FFW0</accession>
<feature type="compositionally biased region" description="Basic and acidic residues" evidence="1">
    <location>
        <begin position="42"/>
        <end position="57"/>
    </location>
</feature>
<dbReference type="PANTHER" id="PTHR11895:SF170">
    <property type="entry name" value="AMIDASE"/>
    <property type="match status" value="1"/>
</dbReference>
<dbReference type="NCBIfam" id="NF005565">
    <property type="entry name" value="PRK07235.1"/>
    <property type="match status" value="1"/>
</dbReference>